<organism evidence="2 3">
    <name type="scientific">Methylobacterium komagatae</name>
    <dbReference type="NCBI Taxonomy" id="374425"/>
    <lineage>
        <taxon>Bacteria</taxon>
        <taxon>Pseudomonadati</taxon>
        <taxon>Pseudomonadota</taxon>
        <taxon>Alphaproteobacteria</taxon>
        <taxon>Hyphomicrobiales</taxon>
        <taxon>Methylobacteriaceae</taxon>
        <taxon>Methylobacterium</taxon>
    </lineage>
</organism>
<proteinExistence type="predicted"/>
<reference evidence="3" key="1">
    <citation type="journal article" date="2019" name="Int. J. Syst. Evol. Microbiol.">
        <title>The Global Catalogue of Microorganisms (GCM) 10K type strain sequencing project: providing services to taxonomists for standard genome sequencing and annotation.</title>
        <authorList>
            <consortium name="The Broad Institute Genomics Platform"/>
            <consortium name="The Broad Institute Genome Sequencing Center for Infectious Disease"/>
            <person name="Wu L."/>
            <person name="Ma J."/>
        </authorList>
    </citation>
    <scope>NUCLEOTIDE SEQUENCE [LARGE SCALE GENOMIC DNA]</scope>
    <source>
        <strain evidence="3">CCUG 48316</strain>
    </source>
</reference>
<keyword evidence="1" id="KW-1133">Transmembrane helix</keyword>
<name>A0ABW2BKC0_9HYPH</name>
<dbReference type="EMBL" id="JBHSWN010000001">
    <property type="protein sequence ID" value="MFC6790035.1"/>
    <property type="molecule type" value="Genomic_DNA"/>
</dbReference>
<accession>A0ABW2BKC0</accession>
<keyword evidence="1" id="KW-0812">Transmembrane</keyword>
<protein>
    <recommendedName>
        <fullName evidence="4">DUF3618 domain-containing protein</fullName>
    </recommendedName>
</protein>
<keyword evidence="1" id="KW-0472">Membrane</keyword>
<evidence type="ECO:0000256" key="1">
    <source>
        <dbReference type="SAM" id="Phobius"/>
    </source>
</evidence>
<dbReference type="Proteomes" id="UP001596292">
    <property type="component" value="Unassembled WGS sequence"/>
</dbReference>
<evidence type="ECO:0000313" key="2">
    <source>
        <dbReference type="EMBL" id="MFC6790035.1"/>
    </source>
</evidence>
<gene>
    <name evidence="2" type="ORF">ACFQE0_10650</name>
</gene>
<keyword evidence="3" id="KW-1185">Reference proteome</keyword>
<evidence type="ECO:0000313" key="3">
    <source>
        <dbReference type="Proteomes" id="UP001596292"/>
    </source>
</evidence>
<sequence length="138" mass="14947">MSKSADALEYDVEAARGRLETTLADLSARFNRSSLADDLIGIRNPDGITATTEHLAATVRANPLPVLLIGAGFAFLAYEVVRQGGERRRLRILSDEAMHMSVDGASPGDHPDRLEEKLDEALEETFPGSDPVSVKITK</sequence>
<comment type="caution">
    <text evidence="2">The sequence shown here is derived from an EMBL/GenBank/DDBJ whole genome shotgun (WGS) entry which is preliminary data.</text>
</comment>
<dbReference type="RefSeq" id="WP_116655270.1">
    <property type="nucleotide sequence ID" value="NZ_JBHSWN010000001.1"/>
</dbReference>
<evidence type="ECO:0008006" key="4">
    <source>
        <dbReference type="Google" id="ProtNLM"/>
    </source>
</evidence>
<feature type="transmembrane region" description="Helical" evidence="1">
    <location>
        <begin position="64"/>
        <end position="81"/>
    </location>
</feature>